<dbReference type="Gene3D" id="3.90.1150.10">
    <property type="entry name" value="Aspartate Aminotransferase, domain 1"/>
    <property type="match status" value="1"/>
</dbReference>
<dbReference type="Proteomes" id="UP000006804">
    <property type="component" value="Chromosome"/>
</dbReference>
<keyword evidence="3 6" id="KW-0808">Transferase</keyword>
<dbReference type="Pfam" id="PF00202">
    <property type="entry name" value="Aminotran_3"/>
    <property type="match status" value="1"/>
</dbReference>
<keyword evidence="4 5" id="KW-0663">Pyridoxal phosphate</keyword>
<evidence type="ECO:0000313" key="7">
    <source>
        <dbReference type="Proteomes" id="UP000006804"/>
    </source>
</evidence>
<dbReference type="eggNOG" id="COG4992">
    <property type="taxonomic scope" value="Bacteria"/>
</dbReference>
<evidence type="ECO:0000313" key="6">
    <source>
        <dbReference type="EMBL" id="AEH51932.1"/>
    </source>
</evidence>
<comment type="cofactor">
    <cofactor evidence="1">
        <name>pyridoxal 5'-phosphate</name>
        <dbReference type="ChEBI" id="CHEBI:597326"/>
    </cofactor>
</comment>
<dbReference type="InterPro" id="IPR015421">
    <property type="entry name" value="PyrdxlP-dep_Trfase_major"/>
</dbReference>
<organism evidence="6 7">
    <name type="scientific">Pseudothermotoga thermarum DSM 5069</name>
    <dbReference type="NCBI Taxonomy" id="688269"/>
    <lineage>
        <taxon>Bacteria</taxon>
        <taxon>Thermotogati</taxon>
        <taxon>Thermotogota</taxon>
        <taxon>Thermotogae</taxon>
        <taxon>Thermotogales</taxon>
        <taxon>Thermotogaceae</taxon>
        <taxon>Pseudothermotoga</taxon>
    </lineage>
</organism>
<dbReference type="GO" id="GO:0030170">
    <property type="term" value="F:pyridoxal phosphate binding"/>
    <property type="evidence" value="ECO:0007669"/>
    <property type="project" value="InterPro"/>
</dbReference>
<dbReference type="PANTHER" id="PTHR11986:SF79">
    <property type="entry name" value="ACETYLORNITHINE AMINOTRANSFERASE, MITOCHONDRIAL"/>
    <property type="match status" value="1"/>
</dbReference>
<dbReference type="InterPro" id="IPR015422">
    <property type="entry name" value="PyrdxlP-dep_Trfase_small"/>
</dbReference>
<dbReference type="GO" id="GO:0008483">
    <property type="term" value="F:transaminase activity"/>
    <property type="evidence" value="ECO:0007669"/>
    <property type="project" value="UniProtKB-KW"/>
</dbReference>
<dbReference type="AlphaFoldDB" id="F7YWF4"/>
<sequence length="395" mass="43359">MSHLVGVYRYFNLEIERASGIYLYTKDGKKFIDTFSGIGVLAFGHGDLDIQKAIVEKVSRYTHLSNFFLDEDAETVASKLVEKVGKDGKVFFANSGTEANEAALKAVKKFKKGLILSFQGNFHGRTIGSLSITGFEKLREPFEPLLEGVVILPHNDVEKFLDFVEKHHAEISAIFVEPLLGSGGIKPLSSKMAEAIMYAKREYGIVLVVDEVQAGLGRTGKFFCYEHFNLEPDVITVAKALGGGLPLAAVIFTGDLKEVFTYSQHGSTFAPNPVALSAAKVVLEKLTNQLVSEVREKGDYFKKKLSLIQSEAVRDVRGLGLMIGVEVSVDGDILKESALNHGLLLNIVGGNVVRFLPALNITYDQIDEIVELFEKSLREVSGERDRAKKNLAPTS</sequence>
<evidence type="ECO:0000256" key="2">
    <source>
        <dbReference type="ARBA" id="ARBA00022576"/>
    </source>
</evidence>
<dbReference type="GO" id="GO:0042802">
    <property type="term" value="F:identical protein binding"/>
    <property type="evidence" value="ECO:0007669"/>
    <property type="project" value="TreeGrafter"/>
</dbReference>
<dbReference type="PATRIC" id="fig|688269.3.peg.1950"/>
<dbReference type="PANTHER" id="PTHR11986">
    <property type="entry name" value="AMINOTRANSFERASE CLASS III"/>
    <property type="match status" value="1"/>
</dbReference>
<name>F7YWF4_9THEM</name>
<keyword evidence="2 6" id="KW-0032">Aminotransferase</keyword>
<dbReference type="RefSeq" id="WP_013933140.1">
    <property type="nucleotide sequence ID" value="NC_015707.1"/>
</dbReference>
<evidence type="ECO:0000256" key="5">
    <source>
        <dbReference type="RuleBase" id="RU003560"/>
    </source>
</evidence>
<dbReference type="PIRSF" id="PIRSF000521">
    <property type="entry name" value="Transaminase_4ab_Lys_Orn"/>
    <property type="match status" value="1"/>
</dbReference>
<dbReference type="PROSITE" id="PS00600">
    <property type="entry name" value="AA_TRANSFER_CLASS_3"/>
    <property type="match status" value="1"/>
</dbReference>
<gene>
    <name evidence="6" type="ORF">Theth_1891</name>
</gene>
<dbReference type="Gene3D" id="3.40.640.10">
    <property type="entry name" value="Type I PLP-dependent aspartate aminotransferase-like (Major domain)"/>
    <property type="match status" value="1"/>
</dbReference>
<dbReference type="InterPro" id="IPR049704">
    <property type="entry name" value="Aminotrans_3_PPA_site"/>
</dbReference>
<reference evidence="6 7" key="1">
    <citation type="submission" date="2010-11" db="EMBL/GenBank/DDBJ databases">
        <title>The complete genome of Thermotoga thermarum DSM 5069.</title>
        <authorList>
            <consortium name="US DOE Joint Genome Institute (JGI-PGF)"/>
            <person name="Lucas S."/>
            <person name="Copeland A."/>
            <person name="Lapidus A."/>
            <person name="Bruce D."/>
            <person name="Goodwin L."/>
            <person name="Pitluck S."/>
            <person name="Kyrpides N."/>
            <person name="Mavromatis K."/>
            <person name="Ivanova N."/>
            <person name="Zeytun A."/>
            <person name="Brettin T."/>
            <person name="Detter J.C."/>
            <person name="Tapia R."/>
            <person name="Han C."/>
            <person name="Land M."/>
            <person name="Hauser L."/>
            <person name="Markowitz V."/>
            <person name="Cheng J.-F."/>
            <person name="Hugenholtz P."/>
            <person name="Woyke T."/>
            <person name="Wu D."/>
            <person name="Spring S."/>
            <person name="Schroeder M."/>
            <person name="Brambilla E."/>
            <person name="Klenk H.-P."/>
            <person name="Eisen J.A."/>
        </authorList>
    </citation>
    <scope>NUCLEOTIDE SEQUENCE [LARGE SCALE GENOMIC DNA]</scope>
    <source>
        <strain evidence="6 7">DSM 5069</strain>
    </source>
</reference>
<dbReference type="KEGG" id="tta:Theth_1891"/>
<comment type="similarity">
    <text evidence="5">Belongs to the class-III pyridoxal-phosphate-dependent aminotransferase family.</text>
</comment>
<evidence type="ECO:0000256" key="4">
    <source>
        <dbReference type="ARBA" id="ARBA00022898"/>
    </source>
</evidence>
<dbReference type="SUPFAM" id="SSF53383">
    <property type="entry name" value="PLP-dependent transferases"/>
    <property type="match status" value="1"/>
</dbReference>
<accession>F7YWF4</accession>
<dbReference type="CDD" id="cd00610">
    <property type="entry name" value="OAT_like"/>
    <property type="match status" value="1"/>
</dbReference>
<proteinExistence type="inferred from homology"/>
<evidence type="ECO:0000256" key="1">
    <source>
        <dbReference type="ARBA" id="ARBA00001933"/>
    </source>
</evidence>
<evidence type="ECO:0000256" key="3">
    <source>
        <dbReference type="ARBA" id="ARBA00022679"/>
    </source>
</evidence>
<dbReference type="EMBL" id="CP002351">
    <property type="protein sequence ID" value="AEH51932.1"/>
    <property type="molecule type" value="Genomic_DNA"/>
</dbReference>
<keyword evidence="7" id="KW-1185">Reference proteome</keyword>
<dbReference type="InterPro" id="IPR050103">
    <property type="entry name" value="Class-III_PLP-dep_AT"/>
</dbReference>
<dbReference type="STRING" id="688269.Theth_1891"/>
<dbReference type="HOGENOM" id="CLU_016922_10_1_0"/>
<dbReference type="InterPro" id="IPR005814">
    <property type="entry name" value="Aminotrans_3"/>
</dbReference>
<protein>
    <submittedName>
        <fullName evidence="6">Aminotransferase class-III</fullName>
    </submittedName>
</protein>
<dbReference type="InterPro" id="IPR015424">
    <property type="entry name" value="PyrdxlP-dep_Trfase"/>
</dbReference>
<dbReference type="FunFam" id="3.40.640.10:FF:000004">
    <property type="entry name" value="Acetylornithine aminotransferase"/>
    <property type="match status" value="1"/>
</dbReference>